<organism evidence="2 3">
    <name type="scientific">Thalictrum thalictroides</name>
    <name type="common">Rue-anemone</name>
    <name type="synonym">Anemone thalictroides</name>
    <dbReference type="NCBI Taxonomy" id="46969"/>
    <lineage>
        <taxon>Eukaryota</taxon>
        <taxon>Viridiplantae</taxon>
        <taxon>Streptophyta</taxon>
        <taxon>Embryophyta</taxon>
        <taxon>Tracheophyta</taxon>
        <taxon>Spermatophyta</taxon>
        <taxon>Magnoliopsida</taxon>
        <taxon>Ranunculales</taxon>
        <taxon>Ranunculaceae</taxon>
        <taxon>Thalictroideae</taxon>
        <taxon>Thalictrum</taxon>
    </lineage>
</organism>
<dbReference type="GO" id="GO:0004491">
    <property type="term" value="F:methylmalonate-semialdehyde dehydrogenase (acylating, NAD) activity"/>
    <property type="evidence" value="ECO:0007669"/>
    <property type="project" value="InterPro"/>
</dbReference>
<evidence type="ECO:0000313" key="2">
    <source>
        <dbReference type="EMBL" id="KAF5177374.1"/>
    </source>
</evidence>
<dbReference type="GO" id="GO:0006210">
    <property type="term" value="P:thymine catabolic process"/>
    <property type="evidence" value="ECO:0007669"/>
    <property type="project" value="TreeGrafter"/>
</dbReference>
<comment type="similarity">
    <text evidence="1">Belongs to the aldehyde dehydrogenase family.</text>
</comment>
<comment type="caution">
    <text evidence="2">The sequence shown here is derived from an EMBL/GenBank/DDBJ whole genome shotgun (WGS) entry which is preliminary data.</text>
</comment>
<dbReference type="OrthoDB" id="4327540at2759"/>
<dbReference type="GO" id="GO:0005739">
    <property type="term" value="C:mitochondrion"/>
    <property type="evidence" value="ECO:0007669"/>
    <property type="project" value="TreeGrafter"/>
</dbReference>
<proteinExistence type="inferred from homology"/>
<evidence type="ECO:0000256" key="1">
    <source>
        <dbReference type="ARBA" id="ARBA00009986"/>
    </source>
</evidence>
<dbReference type="PANTHER" id="PTHR43866:SF3">
    <property type="entry name" value="METHYLMALONATE-SEMIALDEHYDE DEHYDROGENASE [ACYLATING], MITOCHONDRIAL"/>
    <property type="match status" value="1"/>
</dbReference>
<dbReference type="EMBL" id="JABWDY010041467">
    <property type="protein sequence ID" value="KAF5177374.1"/>
    <property type="molecule type" value="Genomic_DNA"/>
</dbReference>
<gene>
    <name evidence="2" type="ORF">FRX31_033039</name>
</gene>
<dbReference type="PANTHER" id="PTHR43866">
    <property type="entry name" value="MALONATE-SEMIALDEHYDE DEHYDROGENASE"/>
    <property type="match status" value="1"/>
</dbReference>
<dbReference type="Proteomes" id="UP000554482">
    <property type="component" value="Unassembled WGS sequence"/>
</dbReference>
<dbReference type="InterPro" id="IPR010061">
    <property type="entry name" value="MeMal-semiAld_DH"/>
</dbReference>
<dbReference type="AlphaFoldDB" id="A0A7J6UXM8"/>
<name>A0A7J6UXM8_THATH</name>
<accession>A0A7J6UXM8</accession>
<evidence type="ECO:0000313" key="3">
    <source>
        <dbReference type="Proteomes" id="UP000554482"/>
    </source>
</evidence>
<dbReference type="GO" id="GO:0006574">
    <property type="term" value="P:L-valine catabolic process"/>
    <property type="evidence" value="ECO:0007669"/>
    <property type="project" value="TreeGrafter"/>
</dbReference>
<reference evidence="2 3" key="1">
    <citation type="submission" date="2020-06" db="EMBL/GenBank/DDBJ databases">
        <title>Transcriptomic and genomic resources for Thalictrum thalictroides and T. hernandezii: Facilitating candidate gene discovery in an emerging model plant lineage.</title>
        <authorList>
            <person name="Arias T."/>
            <person name="Riano-Pachon D.M."/>
            <person name="Di Stilio V.S."/>
        </authorList>
    </citation>
    <scope>NUCLEOTIDE SEQUENCE [LARGE SCALE GENOMIC DNA]</scope>
    <source>
        <strain evidence="3">cv. WT478/WT964</strain>
        <tissue evidence="2">Leaves</tissue>
    </source>
</reference>
<sequence length="157" mass="17969">MEGTNEEVLSANTRNEYVEAIKIEDFFECGKLLPPAIRNFQSQEELLKYVPVSLSQVYATTIRDSKKDKYVTIGCDRRGINRNRMNTPVEEQKRKTSSKLIDCLFRIKGMKLSDGSWTNPNLKAISKTVYNTKAMMPKQELGGRTPIQSLLNELLMM</sequence>
<protein>
    <submittedName>
        <fullName evidence="2">Uncharacterized protein</fullName>
    </submittedName>
</protein>
<keyword evidence="3" id="KW-1185">Reference proteome</keyword>